<proteinExistence type="predicted"/>
<evidence type="ECO:0000313" key="10">
    <source>
        <dbReference type="EMBL" id="GFG33981.1"/>
    </source>
</evidence>
<feature type="region of interest" description="Disordered" evidence="7">
    <location>
        <begin position="1331"/>
        <end position="1357"/>
    </location>
</feature>
<evidence type="ECO:0000256" key="6">
    <source>
        <dbReference type="PROSITE-ProRule" id="PRU00104"/>
    </source>
</evidence>
<dbReference type="GO" id="GO:0016567">
    <property type="term" value="P:protein ubiquitination"/>
    <property type="evidence" value="ECO:0007669"/>
    <property type="project" value="UniProtKB-UniPathway"/>
</dbReference>
<keyword evidence="11" id="KW-1185">Reference proteome</keyword>
<dbReference type="SMART" id="SM00119">
    <property type="entry name" value="HECTc"/>
    <property type="match status" value="1"/>
</dbReference>
<evidence type="ECO:0000256" key="2">
    <source>
        <dbReference type="ARBA" id="ARBA00004906"/>
    </source>
</evidence>
<comment type="caution">
    <text evidence="10">The sequence shown here is derived from an EMBL/GenBank/DDBJ whole genome shotgun (WGS) entry which is preliminary data.</text>
</comment>
<reference evidence="11" key="1">
    <citation type="submission" date="2020-01" db="EMBL/GenBank/DDBJ databases">
        <title>Draft genome sequence of the Termite Coptotermes fromosanus.</title>
        <authorList>
            <person name="Itakura S."/>
            <person name="Yosikawa Y."/>
            <person name="Umezawa K."/>
        </authorList>
    </citation>
    <scope>NUCLEOTIDE SEQUENCE [LARGE SCALE GENOMIC DNA]</scope>
</reference>
<dbReference type="GO" id="GO:0048814">
    <property type="term" value="P:regulation of dendrite morphogenesis"/>
    <property type="evidence" value="ECO:0007669"/>
    <property type="project" value="TreeGrafter"/>
</dbReference>
<dbReference type="InterPro" id="IPR040524">
    <property type="entry name" value="HECW1_helix"/>
</dbReference>
<feature type="compositionally biased region" description="Low complexity" evidence="7">
    <location>
        <begin position="722"/>
        <end position="741"/>
    </location>
</feature>
<feature type="domain" description="HECT" evidence="9">
    <location>
        <begin position="1408"/>
        <end position="1711"/>
    </location>
</feature>
<dbReference type="FunFam" id="3.90.1750.10:FF:000004">
    <property type="entry name" value="E3 ubiquitin-protein ligase HECW2 isoform X1"/>
    <property type="match status" value="1"/>
</dbReference>
<dbReference type="CDD" id="cd00078">
    <property type="entry name" value="HECTc"/>
    <property type="match status" value="1"/>
</dbReference>
<feature type="compositionally biased region" description="Low complexity" evidence="7">
    <location>
        <begin position="1096"/>
        <end position="1116"/>
    </location>
</feature>
<dbReference type="Pfam" id="PF00632">
    <property type="entry name" value="HECT"/>
    <property type="match status" value="1"/>
</dbReference>
<dbReference type="Pfam" id="PF18436">
    <property type="entry name" value="HECW1_helix"/>
    <property type="match status" value="1"/>
</dbReference>
<dbReference type="CDD" id="cd00201">
    <property type="entry name" value="WW"/>
    <property type="match status" value="2"/>
</dbReference>
<keyword evidence="5 6" id="KW-0833">Ubl conjugation pathway</keyword>
<comment type="pathway">
    <text evidence="2">Protein modification; protein ubiquitination.</text>
</comment>
<feature type="region of interest" description="Disordered" evidence="7">
    <location>
        <begin position="1084"/>
        <end position="1117"/>
    </location>
</feature>
<dbReference type="InterPro" id="IPR001202">
    <property type="entry name" value="WW_dom"/>
</dbReference>
<dbReference type="EC" id="2.3.2.26" evidence="3"/>
<dbReference type="SUPFAM" id="SSF56204">
    <property type="entry name" value="Hect, E3 ligase catalytic domain"/>
    <property type="match status" value="1"/>
</dbReference>
<feature type="region of interest" description="Disordered" evidence="7">
    <location>
        <begin position="170"/>
        <end position="223"/>
    </location>
</feature>
<dbReference type="Gene3D" id="3.30.2160.10">
    <property type="entry name" value="Hect, E3 ligase catalytic domain"/>
    <property type="match status" value="1"/>
</dbReference>
<feature type="region of interest" description="Disordered" evidence="7">
    <location>
        <begin position="827"/>
        <end position="860"/>
    </location>
</feature>
<dbReference type="PANTHER" id="PTHR11254:SF320">
    <property type="entry name" value="HECT-TYPE E3 UBIQUITIN TRANSFERASE"/>
    <property type="match status" value="1"/>
</dbReference>
<dbReference type="EMBL" id="BLKM01011693">
    <property type="protein sequence ID" value="GFG33981.1"/>
    <property type="molecule type" value="Genomic_DNA"/>
</dbReference>
<name>A0A6L2PN12_COPFO</name>
<evidence type="ECO:0000256" key="5">
    <source>
        <dbReference type="ARBA" id="ARBA00022786"/>
    </source>
</evidence>
<dbReference type="GO" id="GO:0006511">
    <property type="term" value="P:ubiquitin-dependent protein catabolic process"/>
    <property type="evidence" value="ECO:0007669"/>
    <property type="project" value="TreeGrafter"/>
</dbReference>
<keyword evidence="4" id="KW-0808">Transferase</keyword>
<dbReference type="InterPro" id="IPR000569">
    <property type="entry name" value="HECT_dom"/>
</dbReference>
<evidence type="ECO:0000259" key="9">
    <source>
        <dbReference type="PROSITE" id="PS50237"/>
    </source>
</evidence>
<feature type="region of interest" description="Disordered" evidence="7">
    <location>
        <begin position="722"/>
        <end position="752"/>
    </location>
</feature>
<dbReference type="FunCoup" id="A0A6L2PN12">
    <property type="interactions" value="358"/>
</dbReference>
<dbReference type="GO" id="GO:0009966">
    <property type="term" value="P:regulation of signal transduction"/>
    <property type="evidence" value="ECO:0007669"/>
    <property type="project" value="UniProtKB-ARBA"/>
</dbReference>
<dbReference type="Pfam" id="PF00397">
    <property type="entry name" value="WW"/>
    <property type="match status" value="2"/>
</dbReference>
<sequence length="1711" mass="188969">MEAASFSHECDPSKWLAVLSEGKVGTSATGEVMWLLDLSQPALTHQECGKLMCFRYYSGLSLTCLAQSEPFTVLSSSSVMPSVAEGTLPRNSPVLSFKKKNVVNMGCETPQSAVKRRELPSSDLVRVWGSRIFANNSSESDSEVETSAKYRKQRSVRPLKKKVALVHAAGKRLENGYPPHLNGGAEEESDSSDTSLVPSHKLHTWNSHESAQRTLDPEDSSGTVKEKVNLHDNVDYYPIWTKSPLPSRNRVQEDQGNEELMSIYETLYPLSDPPPPPLPPRTFPPCSSGGVRHPKHRPLERTRALPYQGGCVAMNPPEVHRQHKPVPILSSTLETKTDCTSGKVRNRHFQNQQGPSLPPKPKKLLNPEDSFAFEIIDMDELKPVQTINMPVMSCSSQNIQKSWVVSCTKLKETGRCEAHGLSVDAFLKSNNNEGLPQTVTVSSVESKSGCRKPEEAAAGVSYNSDELKGTDGAKSLSNNNHDRPMKLAVKDASCNGNGSLKAGECVPTVSAPLATPEQDSSLVDSSSLENLLDEDEDAVFLTPDNEAAVGETFTCHLPDSSSSMQQDITQSDSSVATNESTKYQSCTHSWPVSDMRALCNSNHSSESKAGVSSSHETHQDGLPEVSSDGMLTDAHSDDTKLQLCLLAADNSIISRPKNFTIPTSQLDCARAVIFQDLVCEMPVILTDMTNRENLAEGAVSSTSGSSSSDVNNIYASSLLSVPNPSSSSSISPVSPNSLSDSGMALSTTTDCSISSGSDTNTMVLSNHSSSTDSLGTGIVMNANADVNSSEPGDKVLGSCNKNIGLQPQCEEEVPSCIDVVDVDEENTAEDSTKFVDASSEELGSSSSPLRAHKPLSRQVSHPPLTSLVQRAEPSAAQCCSAARLPLQRQAGIESLATVPRPHNRLLSRVAAVTTPTGIPQCPPTPTHHARPVNKPIQEQEPQLCVNKEQLSPAATVADLAVGHVCGILPNCSQEVSIPDKVSTDAVRQAYMGVRENLSILPVCHLATTRLPSIPERSVKDWEARIDSHGRIFYIDHVNRTTTWQRPTSNSVTRARPVSNELQRQQLDRRYQSIRRTITSRRLDCEDSISGSGDCIQSQSQAMSSDGSGSSSGGEQQRLQHADIVHHMPAVRFISRPDFFSILHMNQEALTLYNRNGSLKHMVSKIRRDPQAFERYQHNRDLVMLVNLFADSLRDLPRGWETKFDRNGKQFFIDHTTKTTTFIDPRVPTESLPNMASGLSGTSVPRVLAPSDIPTAYNEKVVAFLRQPNILDILKERHAMVGTSQGLRDKINAVRVDGTMALDRLSDDIDLTILLSLFEQEIMSYVPAVPAPARSPRGSPQLSPQASPGLSRANARAPAPYRRDFEAKLRNFYRKLESKGYGQGPGKLKLHIRREHLLEDAFNKIMAASKKDLQKCKLYVTFDREEGLDYGGPSREFFFLLSRELFNPYYGLFEYSANDTYTVQVSPMSAFVDNQHEWFRFSGRVLGLALVHQYLLDAFFTRPFYKALLRLPVSLSDLESLDGEFHQSLLWIKENDISSDLLDLTFAVTEELFGQVVERELKPGGRNINVTEKNKKEYLERVVRWRLERGVAEQTESLVRGFYEVVDPRLVSVFDARELELVIAGTAEIDLSDWRKNTEYRSGYHDNHPVMQWFWTAIERFSNEQRLRLLQFVTGTSSIPYEGFAALRGSTGPRKFCVEKWGKPNSLPRYSS</sequence>
<dbReference type="Gene3D" id="3.90.1750.10">
    <property type="entry name" value="Hect, E3 ligase catalytic domains"/>
    <property type="match status" value="1"/>
</dbReference>
<dbReference type="InterPro" id="IPR036020">
    <property type="entry name" value="WW_dom_sf"/>
</dbReference>
<evidence type="ECO:0000256" key="1">
    <source>
        <dbReference type="ARBA" id="ARBA00000885"/>
    </source>
</evidence>
<dbReference type="InterPro" id="IPR035983">
    <property type="entry name" value="Hect_E3_ubiquitin_ligase"/>
</dbReference>
<dbReference type="GO" id="GO:0061630">
    <property type="term" value="F:ubiquitin protein ligase activity"/>
    <property type="evidence" value="ECO:0007669"/>
    <property type="project" value="UniProtKB-EC"/>
</dbReference>
<dbReference type="OrthoDB" id="5987976at2759"/>
<organism evidence="10 11">
    <name type="scientific">Coptotermes formosanus</name>
    <name type="common">Formosan subterranean termite</name>
    <dbReference type="NCBI Taxonomy" id="36987"/>
    <lineage>
        <taxon>Eukaryota</taxon>
        <taxon>Metazoa</taxon>
        <taxon>Ecdysozoa</taxon>
        <taxon>Arthropoda</taxon>
        <taxon>Hexapoda</taxon>
        <taxon>Insecta</taxon>
        <taxon>Pterygota</taxon>
        <taxon>Neoptera</taxon>
        <taxon>Polyneoptera</taxon>
        <taxon>Dictyoptera</taxon>
        <taxon>Blattodea</taxon>
        <taxon>Blattoidea</taxon>
        <taxon>Termitoidae</taxon>
        <taxon>Rhinotermitidae</taxon>
        <taxon>Coptotermes</taxon>
    </lineage>
</organism>
<protein>
    <recommendedName>
        <fullName evidence="3">HECT-type E3 ubiquitin transferase</fullName>
        <ecNumber evidence="3">2.3.2.26</ecNumber>
    </recommendedName>
</protein>
<dbReference type="FunFam" id="3.90.1750.10:FF:000036">
    <property type="entry name" value="E3 ubiquitin-protein ligase HECW2"/>
    <property type="match status" value="1"/>
</dbReference>
<dbReference type="PANTHER" id="PTHR11254">
    <property type="entry name" value="HECT DOMAIN UBIQUITIN-PROTEIN LIGASE"/>
    <property type="match status" value="1"/>
</dbReference>
<dbReference type="PROSITE" id="PS50020">
    <property type="entry name" value="WW_DOMAIN_2"/>
    <property type="match status" value="2"/>
</dbReference>
<feature type="compositionally biased region" description="Polar residues" evidence="7">
    <location>
        <begin position="204"/>
        <end position="213"/>
    </location>
</feature>
<dbReference type="PROSITE" id="PS50237">
    <property type="entry name" value="HECT"/>
    <property type="match status" value="1"/>
</dbReference>
<dbReference type="SMART" id="SM00456">
    <property type="entry name" value="WW"/>
    <property type="match status" value="2"/>
</dbReference>
<evidence type="ECO:0000256" key="7">
    <source>
        <dbReference type="SAM" id="MobiDB-lite"/>
    </source>
</evidence>
<feature type="domain" description="WW" evidence="8">
    <location>
        <begin position="1193"/>
        <end position="1226"/>
    </location>
</feature>
<dbReference type="InParanoid" id="A0A6L2PN12"/>
<feature type="region of interest" description="Disordered" evidence="7">
    <location>
        <begin position="445"/>
        <end position="482"/>
    </location>
</feature>
<evidence type="ECO:0000256" key="3">
    <source>
        <dbReference type="ARBA" id="ARBA00012485"/>
    </source>
</evidence>
<dbReference type="FunFam" id="3.30.2160.10:FF:000001">
    <property type="entry name" value="E3 ubiquitin-protein ligase NEDD4-like"/>
    <property type="match status" value="1"/>
</dbReference>
<gene>
    <name evidence="10" type="ORF">Cfor_07525</name>
</gene>
<evidence type="ECO:0000259" key="8">
    <source>
        <dbReference type="PROSITE" id="PS50020"/>
    </source>
</evidence>
<evidence type="ECO:0000256" key="4">
    <source>
        <dbReference type="ARBA" id="ARBA00022679"/>
    </source>
</evidence>
<dbReference type="InterPro" id="IPR050409">
    <property type="entry name" value="E3_ubiq-protein_ligase"/>
</dbReference>
<dbReference type="Proteomes" id="UP000502823">
    <property type="component" value="Unassembled WGS sequence"/>
</dbReference>
<dbReference type="GO" id="GO:0005737">
    <property type="term" value="C:cytoplasm"/>
    <property type="evidence" value="ECO:0007669"/>
    <property type="project" value="TreeGrafter"/>
</dbReference>
<dbReference type="Gene3D" id="2.20.70.10">
    <property type="match status" value="2"/>
</dbReference>
<dbReference type="FunFam" id="3.30.2410.10:FF:000042">
    <property type="entry name" value="MKIAA1625 protein"/>
    <property type="match status" value="1"/>
</dbReference>
<feature type="domain" description="WW" evidence="8">
    <location>
        <begin position="1021"/>
        <end position="1048"/>
    </location>
</feature>
<dbReference type="Gene3D" id="3.30.2410.10">
    <property type="entry name" value="Hect, E3 ligase catalytic domain"/>
    <property type="match status" value="1"/>
</dbReference>
<comment type="catalytic activity">
    <reaction evidence="1">
        <text>S-ubiquitinyl-[E2 ubiquitin-conjugating enzyme]-L-cysteine + [acceptor protein]-L-lysine = [E2 ubiquitin-conjugating enzyme]-L-cysteine + N(6)-ubiquitinyl-[acceptor protein]-L-lysine.</text>
        <dbReference type="EC" id="2.3.2.26"/>
    </reaction>
</comment>
<accession>A0A6L2PN12</accession>
<comment type="caution">
    <text evidence="6">Lacks conserved residue(s) required for the propagation of feature annotation.</text>
</comment>
<feature type="region of interest" description="Disordered" evidence="7">
    <location>
        <begin position="601"/>
        <end position="633"/>
    </location>
</feature>
<dbReference type="UniPathway" id="UPA00143"/>
<evidence type="ECO:0000313" key="11">
    <source>
        <dbReference type="Proteomes" id="UP000502823"/>
    </source>
</evidence>
<dbReference type="PROSITE" id="PS01159">
    <property type="entry name" value="WW_DOMAIN_1"/>
    <property type="match status" value="2"/>
</dbReference>
<dbReference type="SUPFAM" id="SSF51045">
    <property type="entry name" value="WW domain"/>
    <property type="match status" value="2"/>
</dbReference>